<evidence type="ECO:0000256" key="1">
    <source>
        <dbReference type="ARBA" id="ARBA00008535"/>
    </source>
</evidence>
<dbReference type="InterPro" id="IPR027417">
    <property type="entry name" value="P-loop_NTPase"/>
</dbReference>
<keyword evidence="2" id="KW-0547">Nucleotide-binding</keyword>
<dbReference type="Proteomes" id="UP000694621">
    <property type="component" value="Unplaced"/>
</dbReference>
<dbReference type="AlphaFoldDB" id="A0A8B9HIF0"/>
<proteinExistence type="inferred from homology"/>
<dbReference type="FunFam" id="3.40.50.300:FF:000366">
    <property type="entry name" value="GTPase, IMAP family member 2"/>
    <property type="match status" value="1"/>
</dbReference>
<dbReference type="SUPFAM" id="SSF52540">
    <property type="entry name" value="P-loop containing nucleoside triphosphate hydrolases"/>
    <property type="match status" value="1"/>
</dbReference>
<dbReference type="Gene3D" id="3.40.50.300">
    <property type="entry name" value="P-loop containing nucleotide triphosphate hydrolases"/>
    <property type="match status" value="1"/>
</dbReference>
<dbReference type="CDD" id="cd01852">
    <property type="entry name" value="AIG1"/>
    <property type="match status" value="1"/>
</dbReference>
<dbReference type="PANTHER" id="PTHR10903">
    <property type="entry name" value="GTPASE, IMAP FAMILY MEMBER-RELATED"/>
    <property type="match status" value="1"/>
</dbReference>
<protein>
    <submittedName>
        <fullName evidence="5">Zgc:153642</fullName>
    </submittedName>
</protein>
<dbReference type="Ensembl" id="ENSAMXT00005014517.1">
    <property type="protein sequence ID" value="ENSAMXP00005013111.1"/>
    <property type="gene ID" value="ENSAMXG00005007045.1"/>
</dbReference>
<dbReference type="Pfam" id="PF04548">
    <property type="entry name" value="AIG1"/>
    <property type="match status" value="1"/>
</dbReference>
<accession>A0A8B9HIF0</accession>
<dbReference type="InterPro" id="IPR006703">
    <property type="entry name" value="G_AIG1"/>
</dbReference>
<dbReference type="InterPro" id="IPR045058">
    <property type="entry name" value="GIMA/IAN/Toc"/>
</dbReference>
<reference evidence="5" key="1">
    <citation type="submission" date="2025-08" db="UniProtKB">
        <authorList>
            <consortium name="Ensembl"/>
        </authorList>
    </citation>
    <scope>IDENTIFICATION</scope>
</reference>
<organism evidence="5 6">
    <name type="scientific">Astyanax mexicanus</name>
    <name type="common">Blind cave fish</name>
    <name type="synonym">Astyanax fasciatus mexicanus</name>
    <dbReference type="NCBI Taxonomy" id="7994"/>
    <lineage>
        <taxon>Eukaryota</taxon>
        <taxon>Metazoa</taxon>
        <taxon>Chordata</taxon>
        <taxon>Craniata</taxon>
        <taxon>Vertebrata</taxon>
        <taxon>Euteleostomi</taxon>
        <taxon>Actinopterygii</taxon>
        <taxon>Neopterygii</taxon>
        <taxon>Teleostei</taxon>
        <taxon>Ostariophysi</taxon>
        <taxon>Characiformes</taxon>
        <taxon>Characoidei</taxon>
        <taxon>Acestrorhamphidae</taxon>
        <taxon>Acestrorhamphinae</taxon>
        <taxon>Astyanax</taxon>
    </lineage>
</organism>
<dbReference type="PROSITE" id="PS51720">
    <property type="entry name" value="G_AIG1"/>
    <property type="match status" value="1"/>
</dbReference>
<name>A0A8B9HIF0_ASTMX</name>
<sequence>MVDLTGMDPWRLVLLGKTGVGKSATGNTILGENLFKSDVRASSVTTTCSAFTTEVNNRSITVIDTPGLYDTSMSKEFVVREIVKGVQMVAPGPHAFLLVIDVKRFTEEEKNTVRNFQQIFGDGVHKHMIVLFTRGDDLEYDNKSIETFLQEAGPDLQHLISACGRRYHVFNNRKRGDRTQVENLFKKIQMMLSGNNYRYYSYELFTMANDKAELEAKLEAQIKAKLKAEIKAKLEAQIKAKLEDQLALKKSNSMVNVKFPQESDYESSWCSIL</sequence>
<comment type="similarity">
    <text evidence="1">Belongs to the TRAFAC class TrmE-Era-EngA-EngB-Septin-like GTPase superfamily. AIG1/Toc34/Toc159-like paraseptin GTPase family. IAN subfamily.</text>
</comment>
<evidence type="ECO:0000313" key="5">
    <source>
        <dbReference type="Ensembl" id="ENSAMXP00005013111.1"/>
    </source>
</evidence>
<evidence type="ECO:0000313" key="6">
    <source>
        <dbReference type="Proteomes" id="UP000694621"/>
    </source>
</evidence>
<dbReference type="PANTHER" id="PTHR10903:SF188">
    <property type="entry name" value="GTPASE IMAP FAMILY MEMBER 2-LIKE-RELATED"/>
    <property type="match status" value="1"/>
</dbReference>
<evidence type="ECO:0000259" key="4">
    <source>
        <dbReference type="PROSITE" id="PS51720"/>
    </source>
</evidence>
<keyword evidence="3" id="KW-0342">GTP-binding</keyword>
<evidence type="ECO:0000256" key="3">
    <source>
        <dbReference type="ARBA" id="ARBA00023134"/>
    </source>
</evidence>
<evidence type="ECO:0000256" key="2">
    <source>
        <dbReference type="ARBA" id="ARBA00022741"/>
    </source>
</evidence>
<feature type="domain" description="AIG1-type G" evidence="4">
    <location>
        <begin position="7"/>
        <end position="209"/>
    </location>
</feature>
<dbReference type="GO" id="GO:0005525">
    <property type="term" value="F:GTP binding"/>
    <property type="evidence" value="ECO:0007669"/>
    <property type="project" value="UniProtKB-KW"/>
</dbReference>